<protein>
    <submittedName>
        <fullName evidence="1">Uncharacterized protein</fullName>
    </submittedName>
</protein>
<organism evidence="1 2">
    <name type="scientific">Stomoxys calcitrans</name>
    <name type="common">Stable fly</name>
    <name type="synonym">Conops calcitrans</name>
    <dbReference type="NCBI Taxonomy" id="35570"/>
    <lineage>
        <taxon>Eukaryota</taxon>
        <taxon>Metazoa</taxon>
        <taxon>Ecdysozoa</taxon>
        <taxon>Arthropoda</taxon>
        <taxon>Hexapoda</taxon>
        <taxon>Insecta</taxon>
        <taxon>Pterygota</taxon>
        <taxon>Neoptera</taxon>
        <taxon>Endopterygota</taxon>
        <taxon>Diptera</taxon>
        <taxon>Brachycera</taxon>
        <taxon>Muscomorpha</taxon>
        <taxon>Muscoidea</taxon>
        <taxon>Muscidae</taxon>
        <taxon>Stomoxys</taxon>
    </lineage>
</organism>
<dbReference type="Proteomes" id="UP000095300">
    <property type="component" value="Unassembled WGS sequence"/>
</dbReference>
<keyword evidence="2" id="KW-1185">Reference proteome</keyword>
<name>A0A1I8PT08_STOCA</name>
<dbReference type="VEuPathDB" id="VectorBase:SCAU010869"/>
<proteinExistence type="predicted"/>
<gene>
    <name evidence="1" type="primary">106089416</name>
</gene>
<dbReference type="OrthoDB" id="7920838at2759"/>
<dbReference type="KEGG" id="scac:106089416"/>
<reference evidence="1" key="1">
    <citation type="submission" date="2020-05" db="UniProtKB">
        <authorList>
            <consortium name="EnsemblMetazoa"/>
        </authorList>
    </citation>
    <scope>IDENTIFICATION</scope>
    <source>
        <strain evidence="1">USDA</strain>
    </source>
</reference>
<evidence type="ECO:0000313" key="1">
    <source>
        <dbReference type="EnsemblMetazoa" id="SCAU010869-PA"/>
    </source>
</evidence>
<sequence>MEFHSSNRGDMLQVNMEMISKELSDLMLNCDEPGSMNGNQAHISASISNAESVGGRLHQGNMDGALFISPNIYQQQNFAIGPNGQALSIPIPNGHFVPFNIQYNLAPTLHGCPEGVGHTFHKLSPHNEAASCDQKFRPLNSKQLNMTSPNFELQYISRPIDVEKLQRPLLSTMANRSELGERYTEGRFSRKYSRPFTRDNPKPQIRTYDYSKIVVDLSALGISTDGKESNAVLRLFSLFRDIHSSVAMLAPTGENFSYSVYEPTFAPSPKAILPNTMNVQSQVKHSCNLVMAFIGMMQQLIDQNSVYDQNIAIECQGHLFKLRQIFAQFEMYKFVGLEHKRGLFISDAACATAQHLEKLMEQMNAQIRDVHLRIMAADWYIGQMYFGEKRQNIIDSNMDDMEYLKRSQIGVINEILQLCESNQATEAPADAKKSTAAVPAPEQASMSKMNYMKTLDNEAFSTATNVGVVAIKDCNANIINTCNGHVRQPVFYIG</sequence>
<dbReference type="AlphaFoldDB" id="A0A1I8PT08"/>
<dbReference type="EnsemblMetazoa" id="SCAU010869-RA">
    <property type="protein sequence ID" value="SCAU010869-PA"/>
    <property type="gene ID" value="SCAU010869"/>
</dbReference>
<accession>A0A1I8PT08</accession>
<evidence type="ECO:0000313" key="2">
    <source>
        <dbReference type="Proteomes" id="UP000095300"/>
    </source>
</evidence>